<dbReference type="AlphaFoldDB" id="A0A921EYM9"/>
<reference evidence="2" key="1">
    <citation type="journal article" date="2021" name="PeerJ">
        <title>Extensive microbial diversity within the chicken gut microbiome revealed by metagenomics and culture.</title>
        <authorList>
            <person name="Gilroy R."/>
            <person name="Ravi A."/>
            <person name="Getino M."/>
            <person name="Pursley I."/>
            <person name="Horton D.L."/>
            <person name="Alikhan N.F."/>
            <person name="Baker D."/>
            <person name="Gharbi K."/>
            <person name="Hall N."/>
            <person name="Watson M."/>
            <person name="Adriaenssens E.M."/>
            <person name="Foster-Nyarko E."/>
            <person name="Jarju S."/>
            <person name="Secka A."/>
            <person name="Antonio M."/>
            <person name="Oren A."/>
            <person name="Chaudhuri R.R."/>
            <person name="La Ragione R."/>
            <person name="Hildebrand F."/>
            <person name="Pallen M.J."/>
        </authorList>
    </citation>
    <scope>NUCLEOTIDE SEQUENCE</scope>
    <source>
        <strain evidence="2">CHK173-2145</strain>
    </source>
</reference>
<name>A0A921EYM9_9LACO</name>
<accession>A0A921EYM9</accession>
<dbReference type="SUPFAM" id="SSF55729">
    <property type="entry name" value="Acyl-CoA N-acyltransferases (Nat)"/>
    <property type="match status" value="1"/>
</dbReference>
<organism evidence="2 3">
    <name type="scientific">Levilactobacillus hammesii</name>
    <dbReference type="NCBI Taxonomy" id="267633"/>
    <lineage>
        <taxon>Bacteria</taxon>
        <taxon>Bacillati</taxon>
        <taxon>Bacillota</taxon>
        <taxon>Bacilli</taxon>
        <taxon>Lactobacillales</taxon>
        <taxon>Lactobacillaceae</taxon>
        <taxon>Levilactobacillus</taxon>
    </lineage>
</organism>
<feature type="domain" description="N-acetyltransferase" evidence="1">
    <location>
        <begin position="1"/>
        <end position="209"/>
    </location>
</feature>
<dbReference type="InterPro" id="IPR016181">
    <property type="entry name" value="Acyl_CoA_acyltransferase"/>
</dbReference>
<dbReference type="Pfam" id="PF00583">
    <property type="entry name" value="Acetyltransf_1"/>
    <property type="match status" value="1"/>
</dbReference>
<dbReference type="CDD" id="cd04301">
    <property type="entry name" value="NAT_SF"/>
    <property type="match status" value="1"/>
</dbReference>
<reference evidence="2" key="2">
    <citation type="submission" date="2021-09" db="EMBL/GenBank/DDBJ databases">
        <authorList>
            <person name="Gilroy R."/>
        </authorList>
    </citation>
    <scope>NUCLEOTIDE SEQUENCE</scope>
    <source>
        <strain evidence="2">CHK173-2145</strain>
    </source>
</reference>
<dbReference type="InterPro" id="IPR000182">
    <property type="entry name" value="GNAT_dom"/>
</dbReference>
<dbReference type="Gene3D" id="3.40.630.30">
    <property type="match status" value="1"/>
</dbReference>
<dbReference type="GO" id="GO:0016747">
    <property type="term" value="F:acyltransferase activity, transferring groups other than amino-acyl groups"/>
    <property type="evidence" value="ECO:0007669"/>
    <property type="project" value="InterPro"/>
</dbReference>
<evidence type="ECO:0000313" key="3">
    <source>
        <dbReference type="Proteomes" id="UP000721920"/>
    </source>
</evidence>
<sequence>MEFRPAIRSDLSGLVQLLTRAFYAYPTFTMALRSEFRGTTGYDKFLNDYFVMDLLLYWRKGKLVVAEEQGQLIGVGVMAAPNVRLTWWDYFRSGGLRLVWPYLWHRRGRLAEISRADGMAQPSQETWTLVYFAVDPDFQGRGVGTRLLNQQIIPTVRAAGAKSLTLVTNTQRNVRYYSDQSFQVVTHHQVNSQGVQVFNWQLTRQVTMS</sequence>
<dbReference type="EMBL" id="DYXN01000042">
    <property type="protein sequence ID" value="HJE86527.1"/>
    <property type="molecule type" value="Genomic_DNA"/>
</dbReference>
<dbReference type="Proteomes" id="UP000721920">
    <property type="component" value="Unassembled WGS sequence"/>
</dbReference>
<evidence type="ECO:0000313" key="2">
    <source>
        <dbReference type="EMBL" id="HJE86527.1"/>
    </source>
</evidence>
<proteinExistence type="predicted"/>
<evidence type="ECO:0000259" key="1">
    <source>
        <dbReference type="PROSITE" id="PS51186"/>
    </source>
</evidence>
<protein>
    <submittedName>
        <fullName evidence="2">GNAT family N-acetyltransferase</fullName>
    </submittedName>
</protein>
<dbReference type="PROSITE" id="PS51186">
    <property type="entry name" value="GNAT"/>
    <property type="match status" value="1"/>
</dbReference>
<comment type="caution">
    <text evidence="2">The sequence shown here is derived from an EMBL/GenBank/DDBJ whole genome shotgun (WGS) entry which is preliminary data.</text>
</comment>
<gene>
    <name evidence="2" type="ORF">K8U88_02970</name>
</gene>